<protein>
    <recommendedName>
        <fullName evidence="3">GrpB family protein</fullName>
    </recommendedName>
</protein>
<reference evidence="1" key="1">
    <citation type="submission" date="2021-03" db="EMBL/GenBank/DDBJ databases">
        <title>Antimicrobial resistance genes in bacteria isolated from Japanese honey, and their potential for conferring macrolide and lincosamide resistance in the American foulbrood pathogen Paenibacillus larvae.</title>
        <authorList>
            <person name="Okamoto M."/>
            <person name="Kumagai M."/>
            <person name="Kanamori H."/>
            <person name="Takamatsu D."/>
        </authorList>
    </citation>
    <scope>NUCLEOTIDE SEQUENCE</scope>
    <source>
        <strain evidence="1">J27TS8</strain>
    </source>
</reference>
<dbReference type="Gene3D" id="3.30.460.10">
    <property type="entry name" value="Beta Polymerase, domain 2"/>
    <property type="match status" value="1"/>
</dbReference>
<name>A0A919WKC8_9BACI</name>
<organism evidence="1 2">
    <name type="scientific">Robertmurraya siralis</name>
    <dbReference type="NCBI Taxonomy" id="77777"/>
    <lineage>
        <taxon>Bacteria</taxon>
        <taxon>Bacillati</taxon>
        <taxon>Bacillota</taxon>
        <taxon>Bacilli</taxon>
        <taxon>Bacillales</taxon>
        <taxon>Bacillaceae</taxon>
        <taxon>Robertmurraya</taxon>
    </lineage>
</organism>
<proteinExistence type="predicted"/>
<dbReference type="AlphaFoldDB" id="A0A919WKC8"/>
<dbReference type="RefSeq" id="WP_212934233.1">
    <property type="nucleotide sequence ID" value="NZ_BORC01000007.1"/>
</dbReference>
<evidence type="ECO:0000313" key="1">
    <source>
        <dbReference type="EMBL" id="GIN63671.1"/>
    </source>
</evidence>
<accession>A0A919WKC8</accession>
<evidence type="ECO:0000313" key="2">
    <source>
        <dbReference type="Proteomes" id="UP000682111"/>
    </source>
</evidence>
<gene>
    <name evidence="1" type="ORF">J27TS8_36640</name>
</gene>
<sequence length="177" mass="20606">MSNKIEIEVYNPQWEKIFLNLKNVICKEISELVIAIEHVGSTSVKGLGAKPILDIDIVIKDYSVFTRVIQGLENLGYFHQGNLGIEEREAFGRKDNFVPWGEKETNWMEHHLYVCPQESKELIRHLAFRDYLRNHPKLAEEYEQIKRGLAKTAIDRECYTLGKSEFVEKVLEKAIKN</sequence>
<dbReference type="InterPro" id="IPR007344">
    <property type="entry name" value="GrpB/CoaE"/>
</dbReference>
<keyword evidence="2" id="KW-1185">Reference proteome</keyword>
<dbReference type="SUPFAM" id="SSF81301">
    <property type="entry name" value="Nucleotidyltransferase"/>
    <property type="match status" value="1"/>
</dbReference>
<dbReference type="EMBL" id="BORC01000007">
    <property type="protein sequence ID" value="GIN63671.1"/>
    <property type="molecule type" value="Genomic_DNA"/>
</dbReference>
<comment type="caution">
    <text evidence="1">The sequence shown here is derived from an EMBL/GenBank/DDBJ whole genome shotgun (WGS) entry which is preliminary data.</text>
</comment>
<dbReference type="InterPro" id="IPR043519">
    <property type="entry name" value="NT_sf"/>
</dbReference>
<dbReference type="PANTHER" id="PTHR34822">
    <property type="entry name" value="GRPB DOMAIN PROTEIN (AFU_ORTHOLOGUE AFUA_1G01530)"/>
    <property type="match status" value="1"/>
</dbReference>
<evidence type="ECO:0008006" key="3">
    <source>
        <dbReference type="Google" id="ProtNLM"/>
    </source>
</evidence>
<dbReference type="Proteomes" id="UP000682111">
    <property type="component" value="Unassembled WGS sequence"/>
</dbReference>
<dbReference type="Pfam" id="PF04229">
    <property type="entry name" value="GrpB"/>
    <property type="match status" value="1"/>
</dbReference>
<dbReference type="PANTHER" id="PTHR34822:SF1">
    <property type="entry name" value="GRPB FAMILY PROTEIN"/>
    <property type="match status" value="1"/>
</dbReference>